<evidence type="ECO:0000256" key="5">
    <source>
        <dbReference type="ARBA" id="ARBA00022989"/>
    </source>
</evidence>
<gene>
    <name evidence="9" type="ORF">SCLCIDRAFT_1214734</name>
</gene>
<dbReference type="PIRSF" id="PIRSF031032">
    <property type="entry name" value="TMP_97_prd"/>
    <property type="match status" value="1"/>
</dbReference>
<keyword evidence="4 7" id="KW-0256">Endoplasmic reticulum</keyword>
<comment type="subcellular location">
    <subcellularLocation>
        <location evidence="1">Endoplasmic reticulum membrane</location>
        <topology evidence="1">Multi-pass membrane protein</topology>
    </subcellularLocation>
</comment>
<dbReference type="PROSITE" id="PS51751">
    <property type="entry name" value="EXPERA"/>
    <property type="match status" value="1"/>
</dbReference>
<evidence type="ECO:0000313" key="10">
    <source>
        <dbReference type="Proteomes" id="UP000053989"/>
    </source>
</evidence>
<keyword evidence="3 7" id="KW-0812">Transmembrane</keyword>
<dbReference type="InterPro" id="IPR033118">
    <property type="entry name" value="EXPERA"/>
</dbReference>
<feature type="transmembrane region" description="Helical" evidence="7">
    <location>
        <begin position="151"/>
        <end position="172"/>
    </location>
</feature>
<proteinExistence type="inferred from homology"/>
<dbReference type="HOGENOM" id="CLU_086812_3_0_1"/>
<dbReference type="PANTHER" id="PTHR31204">
    <property type="entry name" value="SIGMA INTRACELLULAR RECEPTOR 2"/>
    <property type="match status" value="1"/>
</dbReference>
<evidence type="ECO:0000256" key="7">
    <source>
        <dbReference type="PIRNR" id="PIRNR031032"/>
    </source>
</evidence>
<feature type="transmembrane region" description="Helical" evidence="7">
    <location>
        <begin position="77"/>
        <end position="95"/>
    </location>
</feature>
<dbReference type="OrthoDB" id="433124at2759"/>
<evidence type="ECO:0000256" key="2">
    <source>
        <dbReference type="ARBA" id="ARBA00009096"/>
    </source>
</evidence>
<dbReference type="AlphaFoldDB" id="A0A0C3DQJ8"/>
<evidence type="ECO:0000256" key="6">
    <source>
        <dbReference type="ARBA" id="ARBA00023136"/>
    </source>
</evidence>
<dbReference type="InParanoid" id="A0A0C3DQJ8"/>
<dbReference type="InterPro" id="IPR016964">
    <property type="entry name" value="Sigma2_recept"/>
</dbReference>
<organism evidence="9 10">
    <name type="scientific">Scleroderma citrinum Foug A</name>
    <dbReference type="NCBI Taxonomy" id="1036808"/>
    <lineage>
        <taxon>Eukaryota</taxon>
        <taxon>Fungi</taxon>
        <taxon>Dikarya</taxon>
        <taxon>Basidiomycota</taxon>
        <taxon>Agaricomycotina</taxon>
        <taxon>Agaricomycetes</taxon>
        <taxon>Agaricomycetidae</taxon>
        <taxon>Boletales</taxon>
        <taxon>Sclerodermatineae</taxon>
        <taxon>Sclerodermataceae</taxon>
        <taxon>Scleroderma</taxon>
    </lineage>
</organism>
<accession>A0A0C3DQJ8</accession>
<dbReference type="EMBL" id="KN822039">
    <property type="protein sequence ID" value="KIM62930.1"/>
    <property type="molecule type" value="Genomic_DNA"/>
</dbReference>
<evidence type="ECO:0000256" key="3">
    <source>
        <dbReference type="ARBA" id="ARBA00022692"/>
    </source>
</evidence>
<evidence type="ECO:0000313" key="9">
    <source>
        <dbReference type="EMBL" id="KIM62930.1"/>
    </source>
</evidence>
<sequence>MATRKPLSSRPLDRLYFLFFLIHIPATLLLDCQVLYPTWATPTLLQSLSHMYVDLSADPLIAGVLGYTAGDFAWFKSLLYLEFFFQLPVFVLGALKIWQGSSSIYPLLLIYGASTTTTVLPCLVVLLSTPITNVETIAAGIHSITPFQQLLLLSSYLPFLLIPLLMTVDMAFRLSNLVPIRTITAAKQKAT</sequence>
<keyword evidence="6 7" id="KW-0472">Membrane</keyword>
<comment type="similarity">
    <text evidence="2">Belongs to the TMEM97/sigma-2 receptor family.</text>
</comment>
<name>A0A0C3DQJ8_9AGAM</name>
<feature type="transmembrane region" description="Helical" evidence="7">
    <location>
        <begin position="107"/>
        <end position="131"/>
    </location>
</feature>
<dbReference type="InterPro" id="IPR051987">
    <property type="entry name" value="Sigma-2_receptor-like"/>
</dbReference>
<protein>
    <recommendedName>
        <fullName evidence="7">Efficient mitochondria targeting-associated protein 19</fullName>
    </recommendedName>
</protein>
<dbReference type="STRING" id="1036808.A0A0C3DQJ8"/>
<evidence type="ECO:0000256" key="1">
    <source>
        <dbReference type="ARBA" id="ARBA00004477"/>
    </source>
</evidence>
<feature type="domain" description="EXPERA" evidence="8">
    <location>
        <begin position="12"/>
        <end position="167"/>
    </location>
</feature>
<dbReference type="Proteomes" id="UP000053989">
    <property type="component" value="Unassembled WGS sequence"/>
</dbReference>
<reference evidence="10" key="2">
    <citation type="submission" date="2015-01" db="EMBL/GenBank/DDBJ databases">
        <title>Evolutionary Origins and Diversification of the Mycorrhizal Mutualists.</title>
        <authorList>
            <consortium name="DOE Joint Genome Institute"/>
            <consortium name="Mycorrhizal Genomics Consortium"/>
            <person name="Kohler A."/>
            <person name="Kuo A."/>
            <person name="Nagy L.G."/>
            <person name="Floudas D."/>
            <person name="Copeland A."/>
            <person name="Barry K.W."/>
            <person name="Cichocki N."/>
            <person name="Veneault-Fourrey C."/>
            <person name="LaButti K."/>
            <person name="Lindquist E.A."/>
            <person name="Lipzen A."/>
            <person name="Lundell T."/>
            <person name="Morin E."/>
            <person name="Murat C."/>
            <person name="Riley R."/>
            <person name="Ohm R."/>
            <person name="Sun H."/>
            <person name="Tunlid A."/>
            <person name="Henrissat B."/>
            <person name="Grigoriev I.V."/>
            <person name="Hibbett D.S."/>
            <person name="Martin F."/>
        </authorList>
    </citation>
    <scope>NUCLEOTIDE SEQUENCE [LARGE SCALE GENOMIC DNA]</scope>
    <source>
        <strain evidence="10">Foug A</strain>
    </source>
</reference>
<evidence type="ECO:0000259" key="8">
    <source>
        <dbReference type="PROSITE" id="PS51751"/>
    </source>
</evidence>
<keyword evidence="10" id="KW-1185">Reference proteome</keyword>
<feature type="transmembrane region" description="Helical" evidence="7">
    <location>
        <begin position="15"/>
        <end position="36"/>
    </location>
</feature>
<evidence type="ECO:0000256" key="4">
    <source>
        <dbReference type="ARBA" id="ARBA00022824"/>
    </source>
</evidence>
<reference evidence="9 10" key="1">
    <citation type="submission" date="2014-04" db="EMBL/GenBank/DDBJ databases">
        <authorList>
            <consortium name="DOE Joint Genome Institute"/>
            <person name="Kuo A."/>
            <person name="Kohler A."/>
            <person name="Nagy L.G."/>
            <person name="Floudas D."/>
            <person name="Copeland A."/>
            <person name="Barry K.W."/>
            <person name="Cichocki N."/>
            <person name="Veneault-Fourrey C."/>
            <person name="LaButti K."/>
            <person name="Lindquist E.A."/>
            <person name="Lipzen A."/>
            <person name="Lundell T."/>
            <person name="Morin E."/>
            <person name="Murat C."/>
            <person name="Sun H."/>
            <person name="Tunlid A."/>
            <person name="Henrissat B."/>
            <person name="Grigoriev I.V."/>
            <person name="Hibbett D.S."/>
            <person name="Martin F."/>
            <person name="Nordberg H.P."/>
            <person name="Cantor M.N."/>
            <person name="Hua S.X."/>
        </authorList>
    </citation>
    <scope>NUCLEOTIDE SEQUENCE [LARGE SCALE GENOMIC DNA]</scope>
    <source>
        <strain evidence="9 10">Foug A</strain>
    </source>
</reference>
<dbReference type="Pfam" id="PF05241">
    <property type="entry name" value="EBP"/>
    <property type="match status" value="1"/>
</dbReference>
<keyword evidence="5 7" id="KW-1133">Transmembrane helix</keyword>
<dbReference type="FunCoup" id="A0A0C3DQJ8">
    <property type="interactions" value="153"/>
</dbReference>
<dbReference type="GO" id="GO:0005789">
    <property type="term" value="C:endoplasmic reticulum membrane"/>
    <property type="evidence" value="ECO:0007669"/>
    <property type="project" value="UniProtKB-SubCell"/>
</dbReference>
<dbReference type="PANTHER" id="PTHR31204:SF1">
    <property type="entry name" value="SIGMA INTRACELLULAR RECEPTOR 2"/>
    <property type="match status" value="1"/>
</dbReference>